<gene>
    <name evidence="1" type="ORF">QLQ22_09300</name>
</gene>
<sequence length="373" mass="41996">MKKLILVLLCFMLTGCLEQKYIERIGMITAVGYDLGNQNKIKGTTVAFQFDPTRQNVSQMLTSEANTSKGIREAMNRETSHHLVSGQLRVSLYGEELARRGIYTFVDTLARDASVGTMSYLAVASPEAASILSAENLSITTNVGTYLYRLLEQNIKSEQTISSTLHEFLKTYYEVGMDPILPMISLMNEKKVTIEGMALFNEDKMVGVLTPEESFYLKLIREHFKSGSIEMELPREVMKEAIVEKKGDESVFITIDNIKSTSDISVKNKKSPDFNVDIKMEARLLEVSEELVSDQQITTRVLEKAIKHTIKSETKKLIEILKEKESDPAGFGITYKSTFDKSDLSNEQWRSLYQKMNLTTAITVSVISIGVMD</sequence>
<accession>A0ACD4RG90</accession>
<evidence type="ECO:0000313" key="2">
    <source>
        <dbReference type="Proteomes" id="UP001226091"/>
    </source>
</evidence>
<protein>
    <submittedName>
        <fullName evidence="1">Ger(X)C family spore germination protein</fullName>
    </submittedName>
</protein>
<reference evidence="2" key="1">
    <citation type="journal article" date="2025" name="Aquaculture">
        <title>Assessment of the bioflocculant production and safety properties of Metabacillus hrfriensis sp. nov. based on phenotypic and whole-genome sequencing analysis.</title>
        <authorList>
            <person name="Zhang R."/>
            <person name="Zhao Z."/>
            <person name="Luo L."/>
            <person name="Wang S."/>
            <person name="Guo K."/>
            <person name="Xu W."/>
        </authorList>
    </citation>
    <scope>NUCLEOTIDE SEQUENCE [LARGE SCALE GENOMIC DNA]</scope>
    <source>
        <strain evidence="2">CT-WN-B3</strain>
    </source>
</reference>
<name>A0ACD4RG90_9BACI</name>
<dbReference type="Proteomes" id="UP001226091">
    <property type="component" value="Chromosome"/>
</dbReference>
<proteinExistence type="predicted"/>
<dbReference type="EMBL" id="CP126116">
    <property type="protein sequence ID" value="WHZ59501.1"/>
    <property type="molecule type" value="Genomic_DNA"/>
</dbReference>
<organism evidence="1 2">
    <name type="scientific">Metabacillus hrfriensis</name>
    <dbReference type="NCBI Taxonomy" id="3048891"/>
    <lineage>
        <taxon>Bacteria</taxon>
        <taxon>Bacillati</taxon>
        <taxon>Bacillota</taxon>
        <taxon>Bacilli</taxon>
        <taxon>Bacillales</taxon>
        <taxon>Bacillaceae</taxon>
        <taxon>Metabacillus</taxon>
    </lineage>
</organism>
<keyword evidence="2" id="KW-1185">Reference proteome</keyword>
<evidence type="ECO:0000313" key="1">
    <source>
        <dbReference type="EMBL" id="WHZ59501.1"/>
    </source>
</evidence>